<keyword evidence="4" id="KW-1185">Reference proteome</keyword>
<dbReference type="InterPro" id="IPR036390">
    <property type="entry name" value="WH_DNA-bd_sf"/>
</dbReference>
<dbReference type="Gene3D" id="1.10.10.10">
    <property type="entry name" value="Winged helix-like DNA-binding domain superfamily/Winged helix DNA-binding domain"/>
    <property type="match status" value="1"/>
</dbReference>
<dbReference type="InterPro" id="IPR000835">
    <property type="entry name" value="HTH_MarR-typ"/>
</dbReference>
<evidence type="ECO:0000256" key="1">
    <source>
        <dbReference type="SAM" id="MobiDB-lite"/>
    </source>
</evidence>
<organism evidence="3 4">
    <name type="scientific">Bailinhaonella thermotolerans</name>
    <dbReference type="NCBI Taxonomy" id="1070861"/>
    <lineage>
        <taxon>Bacteria</taxon>
        <taxon>Bacillati</taxon>
        <taxon>Actinomycetota</taxon>
        <taxon>Actinomycetes</taxon>
        <taxon>Streptosporangiales</taxon>
        <taxon>Streptosporangiaceae</taxon>
        <taxon>Bailinhaonella</taxon>
    </lineage>
</organism>
<dbReference type="SUPFAM" id="SSF46785">
    <property type="entry name" value="Winged helix' DNA-binding domain"/>
    <property type="match status" value="1"/>
</dbReference>
<name>A0A3A4AJK7_9ACTN</name>
<feature type="compositionally biased region" description="Low complexity" evidence="1">
    <location>
        <begin position="133"/>
        <end position="145"/>
    </location>
</feature>
<reference evidence="3 4" key="1">
    <citation type="submission" date="2018-09" db="EMBL/GenBank/DDBJ databases">
        <title>YIM 75507 draft genome.</title>
        <authorList>
            <person name="Tang S."/>
            <person name="Feng Y."/>
        </authorList>
    </citation>
    <scope>NUCLEOTIDE SEQUENCE [LARGE SCALE GENOMIC DNA]</scope>
    <source>
        <strain evidence="3 4">YIM 75507</strain>
    </source>
</reference>
<feature type="region of interest" description="Disordered" evidence="1">
    <location>
        <begin position="133"/>
        <end position="169"/>
    </location>
</feature>
<sequence length="169" mass="17950">MEADLAAVYTDLGLDGFRLRYVPVVLHLADAGPRAIRDLAAAIGVTHSAVSQTVAQMARDGLAVLTPGEDARQRIVRLTPEAERVVPVLRAEWEATSRAAADLDAELPYPLSRLVDEALAALRDRPLRDRVADAAPGLIPPAGGRPAPPAVRPSAARAVPNPHPRETSE</sequence>
<dbReference type="InterPro" id="IPR036388">
    <property type="entry name" value="WH-like_DNA-bd_sf"/>
</dbReference>
<feature type="domain" description="HTH marR-type" evidence="2">
    <location>
        <begin position="20"/>
        <end position="72"/>
    </location>
</feature>
<evidence type="ECO:0000313" key="3">
    <source>
        <dbReference type="EMBL" id="RJL27264.1"/>
    </source>
</evidence>
<dbReference type="OrthoDB" id="3211876at2"/>
<dbReference type="EMBL" id="QZEY01000011">
    <property type="protein sequence ID" value="RJL27264.1"/>
    <property type="molecule type" value="Genomic_DNA"/>
</dbReference>
<protein>
    <submittedName>
        <fullName evidence="3">MarR family transcriptional regulator</fullName>
    </submittedName>
</protein>
<dbReference type="Proteomes" id="UP000265768">
    <property type="component" value="Unassembled WGS sequence"/>
</dbReference>
<accession>A0A3A4AJK7</accession>
<dbReference type="GO" id="GO:0003700">
    <property type="term" value="F:DNA-binding transcription factor activity"/>
    <property type="evidence" value="ECO:0007669"/>
    <property type="project" value="InterPro"/>
</dbReference>
<dbReference type="Pfam" id="PF12802">
    <property type="entry name" value="MarR_2"/>
    <property type="match status" value="1"/>
</dbReference>
<dbReference type="AlphaFoldDB" id="A0A3A4AJK7"/>
<proteinExistence type="predicted"/>
<gene>
    <name evidence="3" type="ORF">D5H75_25245</name>
</gene>
<comment type="caution">
    <text evidence="3">The sequence shown here is derived from an EMBL/GenBank/DDBJ whole genome shotgun (WGS) entry which is preliminary data.</text>
</comment>
<evidence type="ECO:0000259" key="2">
    <source>
        <dbReference type="Pfam" id="PF12802"/>
    </source>
</evidence>
<evidence type="ECO:0000313" key="4">
    <source>
        <dbReference type="Proteomes" id="UP000265768"/>
    </source>
</evidence>